<accession>A0A2J8L1Q7</accession>
<organism evidence="2 3">
    <name type="scientific">Pan troglodytes</name>
    <name type="common">Chimpanzee</name>
    <dbReference type="NCBI Taxonomy" id="9598"/>
    <lineage>
        <taxon>Eukaryota</taxon>
        <taxon>Metazoa</taxon>
        <taxon>Chordata</taxon>
        <taxon>Craniata</taxon>
        <taxon>Vertebrata</taxon>
        <taxon>Euteleostomi</taxon>
        <taxon>Mammalia</taxon>
        <taxon>Eutheria</taxon>
        <taxon>Euarchontoglires</taxon>
        <taxon>Primates</taxon>
        <taxon>Haplorrhini</taxon>
        <taxon>Catarrhini</taxon>
        <taxon>Hominidae</taxon>
        <taxon>Pan</taxon>
    </lineage>
</organism>
<protein>
    <submittedName>
        <fullName evidence="2">CEP295 isoform 8</fullName>
    </submittedName>
</protein>
<feature type="compositionally biased region" description="Basic and acidic residues" evidence="1">
    <location>
        <begin position="20"/>
        <end position="41"/>
    </location>
</feature>
<dbReference type="Proteomes" id="UP000236370">
    <property type="component" value="Unassembled WGS sequence"/>
</dbReference>
<dbReference type="AlphaFoldDB" id="A0A2J8L1Q7"/>
<name>A0A2J8L1Q7_PANTR</name>
<proteinExistence type="predicted"/>
<comment type="caution">
    <text evidence="2">The sequence shown here is derived from an EMBL/GenBank/DDBJ whole genome shotgun (WGS) entry which is preliminary data.</text>
</comment>
<evidence type="ECO:0000313" key="2">
    <source>
        <dbReference type="EMBL" id="PNI41207.1"/>
    </source>
</evidence>
<sequence length="138" mass="15550">MGQLRDWFPNTQDLAGNDQENIRHADRNNSDDNHLASEDTSAKQSGKPGIYQDRDPLRVSISREQSFFGSPLAHDPFSCLQPVGQENVCGDDYDEAVKLKESVVENHAVLSYAVEEEHTYLGPTVKPDDKSHFQSTWM</sequence>
<evidence type="ECO:0000313" key="3">
    <source>
        <dbReference type="Proteomes" id="UP000236370"/>
    </source>
</evidence>
<feature type="non-terminal residue" evidence="2">
    <location>
        <position position="138"/>
    </location>
</feature>
<dbReference type="EMBL" id="NBAG03000319">
    <property type="protein sequence ID" value="PNI41207.1"/>
    <property type="molecule type" value="Genomic_DNA"/>
</dbReference>
<evidence type="ECO:0000256" key="1">
    <source>
        <dbReference type="SAM" id="MobiDB-lite"/>
    </source>
</evidence>
<gene>
    <name evidence="2" type="ORF">CK820_G0034144</name>
</gene>
<feature type="region of interest" description="Disordered" evidence="1">
    <location>
        <begin position="1"/>
        <end position="54"/>
    </location>
</feature>
<reference evidence="2 3" key="1">
    <citation type="submission" date="2017-12" db="EMBL/GenBank/DDBJ databases">
        <title>High-resolution comparative analysis of great ape genomes.</title>
        <authorList>
            <person name="Pollen A."/>
            <person name="Hastie A."/>
            <person name="Hormozdiari F."/>
            <person name="Dougherty M."/>
            <person name="Liu R."/>
            <person name="Chaisson M."/>
            <person name="Hoppe E."/>
            <person name="Hill C."/>
            <person name="Pang A."/>
            <person name="Hillier L."/>
            <person name="Baker C."/>
            <person name="Armstrong J."/>
            <person name="Shendure J."/>
            <person name="Paten B."/>
            <person name="Wilson R."/>
            <person name="Chao H."/>
            <person name="Schneider V."/>
            <person name="Ventura M."/>
            <person name="Kronenberg Z."/>
            <person name="Murali S."/>
            <person name="Gordon D."/>
            <person name="Cantsilieris S."/>
            <person name="Munson K."/>
            <person name="Nelson B."/>
            <person name="Raja A."/>
            <person name="Underwood J."/>
            <person name="Diekhans M."/>
            <person name="Fiddes I."/>
            <person name="Haussler D."/>
            <person name="Eichler E."/>
        </authorList>
    </citation>
    <scope>NUCLEOTIDE SEQUENCE [LARGE SCALE GENOMIC DNA]</scope>
    <source>
        <strain evidence="2">Yerkes chimp pedigree #C0471</strain>
    </source>
</reference>